<dbReference type="InterPro" id="IPR001647">
    <property type="entry name" value="HTH_TetR"/>
</dbReference>
<feature type="DNA-binding region" description="H-T-H motif" evidence="4">
    <location>
        <begin position="36"/>
        <end position="55"/>
    </location>
</feature>
<dbReference type="RefSeq" id="WP_344857369.1">
    <property type="nucleotide sequence ID" value="NZ_BAAAZN010000003.1"/>
</dbReference>
<dbReference type="InterPro" id="IPR050109">
    <property type="entry name" value="HTH-type_TetR-like_transc_reg"/>
</dbReference>
<evidence type="ECO:0000256" key="3">
    <source>
        <dbReference type="ARBA" id="ARBA00023163"/>
    </source>
</evidence>
<keyword evidence="2 4" id="KW-0238">DNA-binding</keyword>
<comment type="caution">
    <text evidence="6">The sequence shown here is derived from an EMBL/GenBank/DDBJ whole genome shotgun (WGS) entry which is preliminary data.</text>
</comment>
<keyword evidence="1" id="KW-0805">Transcription regulation</keyword>
<dbReference type="Proteomes" id="UP001500689">
    <property type="component" value="Unassembled WGS sequence"/>
</dbReference>
<dbReference type="Gene3D" id="1.10.357.10">
    <property type="entry name" value="Tetracycline Repressor, domain 2"/>
    <property type="match status" value="1"/>
</dbReference>
<sequence length="192" mass="20597">MSPNSKRAPRADASRNARLLLAAARELVAEVGNEVAFDEVARRAGVGNATLYRHFPTRADLLVAVYADEVATLCRHGADLLDAQSPLDALFSWLDEFVVHVATKRPLALAATEGPGERRTPLFDKWHASIIASAAELVRRAQLSLRPDVTTIDVVALASGAALATDSTHARRLVALMRTGLAAEDEQPPQSS</sequence>
<gene>
    <name evidence="6" type="ORF">GCM10022222_17590</name>
</gene>
<dbReference type="EMBL" id="BAAAZN010000003">
    <property type="protein sequence ID" value="GAA3534530.1"/>
    <property type="molecule type" value="Genomic_DNA"/>
</dbReference>
<dbReference type="PANTHER" id="PTHR30055">
    <property type="entry name" value="HTH-TYPE TRANSCRIPTIONAL REGULATOR RUTR"/>
    <property type="match status" value="1"/>
</dbReference>
<dbReference type="PROSITE" id="PS50977">
    <property type="entry name" value="HTH_TETR_2"/>
    <property type="match status" value="1"/>
</dbReference>
<evidence type="ECO:0000256" key="1">
    <source>
        <dbReference type="ARBA" id="ARBA00023015"/>
    </source>
</evidence>
<accession>A0ABP6VK77</accession>
<dbReference type="InterPro" id="IPR049445">
    <property type="entry name" value="TetR_SbtR-like_C"/>
</dbReference>
<evidence type="ECO:0000256" key="2">
    <source>
        <dbReference type="ARBA" id="ARBA00023125"/>
    </source>
</evidence>
<dbReference type="Pfam" id="PF00440">
    <property type="entry name" value="TetR_N"/>
    <property type="match status" value="1"/>
</dbReference>
<organism evidence="6 7">
    <name type="scientific">Amycolatopsis ultiminotia</name>
    <dbReference type="NCBI Taxonomy" id="543629"/>
    <lineage>
        <taxon>Bacteria</taxon>
        <taxon>Bacillati</taxon>
        <taxon>Actinomycetota</taxon>
        <taxon>Actinomycetes</taxon>
        <taxon>Pseudonocardiales</taxon>
        <taxon>Pseudonocardiaceae</taxon>
        <taxon>Amycolatopsis</taxon>
    </lineage>
</organism>
<keyword evidence="7" id="KW-1185">Reference proteome</keyword>
<dbReference type="PANTHER" id="PTHR30055:SF234">
    <property type="entry name" value="HTH-TYPE TRANSCRIPTIONAL REGULATOR BETI"/>
    <property type="match status" value="1"/>
</dbReference>
<evidence type="ECO:0000313" key="7">
    <source>
        <dbReference type="Proteomes" id="UP001500689"/>
    </source>
</evidence>
<keyword evidence="3" id="KW-0804">Transcription</keyword>
<dbReference type="Pfam" id="PF21597">
    <property type="entry name" value="TetR_C_43"/>
    <property type="match status" value="1"/>
</dbReference>
<evidence type="ECO:0000256" key="4">
    <source>
        <dbReference type="PROSITE-ProRule" id="PRU00335"/>
    </source>
</evidence>
<dbReference type="InterPro" id="IPR009057">
    <property type="entry name" value="Homeodomain-like_sf"/>
</dbReference>
<evidence type="ECO:0000313" key="6">
    <source>
        <dbReference type="EMBL" id="GAA3534530.1"/>
    </source>
</evidence>
<proteinExistence type="predicted"/>
<name>A0ABP6VK77_9PSEU</name>
<reference evidence="7" key="1">
    <citation type="journal article" date="2019" name="Int. J. Syst. Evol. Microbiol.">
        <title>The Global Catalogue of Microorganisms (GCM) 10K type strain sequencing project: providing services to taxonomists for standard genome sequencing and annotation.</title>
        <authorList>
            <consortium name="The Broad Institute Genomics Platform"/>
            <consortium name="The Broad Institute Genome Sequencing Center for Infectious Disease"/>
            <person name="Wu L."/>
            <person name="Ma J."/>
        </authorList>
    </citation>
    <scope>NUCLEOTIDE SEQUENCE [LARGE SCALE GENOMIC DNA]</scope>
    <source>
        <strain evidence="7">JCM 16898</strain>
    </source>
</reference>
<evidence type="ECO:0000259" key="5">
    <source>
        <dbReference type="PROSITE" id="PS50977"/>
    </source>
</evidence>
<dbReference type="SUPFAM" id="SSF46689">
    <property type="entry name" value="Homeodomain-like"/>
    <property type="match status" value="1"/>
</dbReference>
<protein>
    <submittedName>
        <fullName evidence="6">TetR/AcrR family transcriptional regulator</fullName>
    </submittedName>
</protein>
<feature type="domain" description="HTH tetR-type" evidence="5">
    <location>
        <begin position="14"/>
        <end position="73"/>
    </location>
</feature>
<dbReference type="PRINTS" id="PR00455">
    <property type="entry name" value="HTHTETR"/>
</dbReference>